<dbReference type="AlphaFoldDB" id="A0AA48HJZ2"/>
<evidence type="ECO:0000313" key="3">
    <source>
        <dbReference type="Proteomes" id="UP001330184"/>
    </source>
</evidence>
<dbReference type="InterPro" id="IPR007497">
    <property type="entry name" value="SIMPL/DUF541"/>
</dbReference>
<dbReference type="Gene3D" id="3.30.110.170">
    <property type="entry name" value="Protein of unknown function (DUF541), domain 1"/>
    <property type="match status" value="1"/>
</dbReference>
<name>A0AA48HJZ2_9FLAO</name>
<evidence type="ECO:0008006" key="4">
    <source>
        <dbReference type="Google" id="ProtNLM"/>
    </source>
</evidence>
<dbReference type="Proteomes" id="UP001330184">
    <property type="component" value="Chromosome"/>
</dbReference>
<dbReference type="RefSeq" id="WP_338194323.1">
    <property type="nucleotide sequence ID" value="NZ_AP027268.1"/>
</dbReference>
<dbReference type="EMBL" id="AP027268">
    <property type="protein sequence ID" value="BDW93643.1"/>
    <property type="molecule type" value="Genomic_DNA"/>
</dbReference>
<reference evidence="2 3" key="1">
    <citation type="submission" date="2023-01" db="EMBL/GenBank/DDBJ databases">
        <title>Complete genome sequence of Muricauda aquimarina strain IFOP_LL357.</title>
        <authorList>
            <person name="Gajardo G."/>
            <person name="Ueki S."/>
            <person name="Maruyama F."/>
        </authorList>
    </citation>
    <scope>NUCLEOTIDE SEQUENCE [LARGE SCALE GENOMIC DNA]</scope>
    <source>
        <strain evidence="2 3">IFOP_LL357</strain>
    </source>
</reference>
<organism evidence="2 3">
    <name type="scientific">Flagellimonas marinaquae</name>
    <dbReference type="NCBI Taxonomy" id="254955"/>
    <lineage>
        <taxon>Bacteria</taxon>
        <taxon>Pseudomonadati</taxon>
        <taxon>Bacteroidota</taxon>
        <taxon>Flavobacteriia</taxon>
        <taxon>Flavobacteriales</taxon>
        <taxon>Flavobacteriaceae</taxon>
        <taxon>Flagellimonas</taxon>
    </lineage>
</organism>
<accession>A0AA48HJZ2</accession>
<dbReference type="Pfam" id="PF04402">
    <property type="entry name" value="SIMPL"/>
    <property type="match status" value="1"/>
</dbReference>
<feature type="chain" id="PRO_5041328919" description="SIMPL domain-containing protein" evidence="1">
    <location>
        <begin position="20"/>
        <end position="202"/>
    </location>
</feature>
<protein>
    <recommendedName>
        <fullName evidence="4">SIMPL domain-containing protein</fullName>
    </recommendedName>
</protein>
<evidence type="ECO:0000256" key="1">
    <source>
        <dbReference type="SAM" id="SignalP"/>
    </source>
</evidence>
<gene>
    <name evidence="2" type="ORF">MACH07_24750</name>
</gene>
<sequence length="202" mass="23163">MKYIQLTAILLFTAFIATAQTNNHYIEAVGQTTYKRDVKHYEATIRIKSTSPYGDETQLTIEERKALFFENVNKLGLNKNQVRVADTDENVTPKTPIQHVDYMIETTDEHEIEKIISLGKINSWSYKLQENVVYRPLANKSNIIGQALKDAKKNAAVIADVIGKKIGEVLVISDYNYEDRPDSAFYSKEERTYRIVVHFAIK</sequence>
<keyword evidence="1" id="KW-0732">Signal</keyword>
<evidence type="ECO:0000313" key="2">
    <source>
        <dbReference type="EMBL" id="BDW93643.1"/>
    </source>
</evidence>
<proteinExistence type="predicted"/>
<feature type="signal peptide" evidence="1">
    <location>
        <begin position="1"/>
        <end position="19"/>
    </location>
</feature>
<keyword evidence="3" id="KW-1185">Reference proteome</keyword>